<dbReference type="SUPFAM" id="SSF52540">
    <property type="entry name" value="P-loop containing nucleoside triphosphate hydrolases"/>
    <property type="match status" value="2"/>
</dbReference>
<dbReference type="SMART" id="SM00382">
    <property type="entry name" value="AAA"/>
    <property type="match status" value="1"/>
</dbReference>
<dbReference type="Gene3D" id="1.10.8.60">
    <property type="match status" value="2"/>
</dbReference>
<dbReference type="Pfam" id="PF00004">
    <property type="entry name" value="AAA"/>
    <property type="match status" value="1"/>
</dbReference>
<dbReference type="PANTHER" id="PTHR23077:SF171">
    <property type="entry name" value="NUCLEAR VALOSIN-CONTAINING PROTEIN-LIKE"/>
    <property type="match status" value="1"/>
</dbReference>
<protein>
    <submittedName>
        <fullName evidence="5">Nuclear valosin-containing protein-like</fullName>
    </submittedName>
</protein>
<dbReference type="InterPro" id="IPR041569">
    <property type="entry name" value="AAA_lid_3"/>
</dbReference>
<dbReference type="InterPro" id="IPR003593">
    <property type="entry name" value="AAA+_ATPase"/>
</dbReference>
<feature type="domain" description="AAA+ ATPase" evidence="4">
    <location>
        <begin position="154"/>
        <end position="291"/>
    </location>
</feature>
<evidence type="ECO:0000313" key="6">
    <source>
        <dbReference type="Proteomes" id="UP001054837"/>
    </source>
</evidence>
<gene>
    <name evidence="5" type="primary">Nvl</name>
    <name evidence="5" type="ORF">CDAR_40081</name>
</gene>
<dbReference type="PANTHER" id="PTHR23077">
    <property type="entry name" value="AAA-FAMILY ATPASE"/>
    <property type="match status" value="1"/>
</dbReference>
<accession>A0AAV4R9K7</accession>
<sequence>MIGSVDEALRHESRFAHELFVGHPDEEARLEILQKLCRKIKLSSDFYFYWLAHHTPGYAVADLKKLVVTAKKIGIFGKYNLPTDGDEFEMIDDEVINRSLQTCVPSFKNEIFASVPDTTWDDVGSYENIKKELRKNILWPVTNSKYCEKSNISSSKGILLYGPKGCGKTLLAKAIANESNINFIAVNGPELLSMYVGESERSVRNIFRIARESAPCVIFLDEFDALCPHRSSSKENAPIERVVNQLLTEADGIRERKKVFLLAATNRLDRIDSAMLRPGRFDKKLYVGLPTREGRGDILRSHMKKISMEDGLNLESIASDARCEEFSGADLEYLIDEARSIAIEEIMQFPSGLQEPVLFKRHFDKAFQTVKSSFSEQDREYFQKTARHSNV</sequence>
<keyword evidence="1" id="KW-0677">Repeat</keyword>
<dbReference type="EMBL" id="BPLQ01005872">
    <property type="protein sequence ID" value="GIY18160.1"/>
    <property type="molecule type" value="Genomic_DNA"/>
</dbReference>
<dbReference type="GO" id="GO:0005524">
    <property type="term" value="F:ATP binding"/>
    <property type="evidence" value="ECO:0007669"/>
    <property type="project" value="UniProtKB-KW"/>
</dbReference>
<dbReference type="GO" id="GO:1990275">
    <property type="term" value="F:preribosome binding"/>
    <property type="evidence" value="ECO:0007669"/>
    <property type="project" value="TreeGrafter"/>
</dbReference>
<dbReference type="Proteomes" id="UP001054837">
    <property type="component" value="Unassembled WGS sequence"/>
</dbReference>
<keyword evidence="3" id="KW-0067">ATP-binding</keyword>
<dbReference type="GO" id="GO:0042254">
    <property type="term" value="P:ribosome biogenesis"/>
    <property type="evidence" value="ECO:0007669"/>
    <property type="project" value="TreeGrafter"/>
</dbReference>
<evidence type="ECO:0000256" key="3">
    <source>
        <dbReference type="ARBA" id="ARBA00022840"/>
    </source>
</evidence>
<keyword evidence="6" id="KW-1185">Reference proteome</keyword>
<dbReference type="AlphaFoldDB" id="A0AAV4R9K7"/>
<reference evidence="5 6" key="1">
    <citation type="submission" date="2021-06" db="EMBL/GenBank/DDBJ databases">
        <title>Caerostris darwini draft genome.</title>
        <authorList>
            <person name="Kono N."/>
            <person name="Arakawa K."/>
        </authorList>
    </citation>
    <scope>NUCLEOTIDE SEQUENCE [LARGE SCALE GENOMIC DNA]</scope>
</reference>
<proteinExistence type="predicted"/>
<dbReference type="GO" id="GO:0016887">
    <property type="term" value="F:ATP hydrolysis activity"/>
    <property type="evidence" value="ECO:0007669"/>
    <property type="project" value="InterPro"/>
</dbReference>
<dbReference type="Gene3D" id="3.40.50.300">
    <property type="entry name" value="P-loop containing nucleotide triphosphate hydrolases"/>
    <property type="match status" value="1"/>
</dbReference>
<dbReference type="FunFam" id="3.40.50.300:FF:000018">
    <property type="entry name" value="Cell division control 48"/>
    <property type="match status" value="1"/>
</dbReference>
<dbReference type="InterPro" id="IPR050168">
    <property type="entry name" value="AAA_ATPase_domain"/>
</dbReference>
<name>A0AAV4R9K7_9ARAC</name>
<dbReference type="GO" id="GO:0003723">
    <property type="term" value="F:RNA binding"/>
    <property type="evidence" value="ECO:0007669"/>
    <property type="project" value="TreeGrafter"/>
</dbReference>
<dbReference type="InterPro" id="IPR003959">
    <property type="entry name" value="ATPase_AAA_core"/>
</dbReference>
<organism evidence="5 6">
    <name type="scientific">Caerostris darwini</name>
    <dbReference type="NCBI Taxonomy" id="1538125"/>
    <lineage>
        <taxon>Eukaryota</taxon>
        <taxon>Metazoa</taxon>
        <taxon>Ecdysozoa</taxon>
        <taxon>Arthropoda</taxon>
        <taxon>Chelicerata</taxon>
        <taxon>Arachnida</taxon>
        <taxon>Araneae</taxon>
        <taxon>Araneomorphae</taxon>
        <taxon>Entelegynae</taxon>
        <taxon>Araneoidea</taxon>
        <taxon>Araneidae</taxon>
        <taxon>Caerostris</taxon>
    </lineage>
</organism>
<dbReference type="GO" id="GO:0005634">
    <property type="term" value="C:nucleus"/>
    <property type="evidence" value="ECO:0007669"/>
    <property type="project" value="TreeGrafter"/>
</dbReference>
<evidence type="ECO:0000259" key="4">
    <source>
        <dbReference type="SMART" id="SM00382"/>
    </source>
</evidence>
<keyword evidence="2" id="KW-0547">Nucleotide-binding</keyword>
<comment type="caution">
    <text evidence="5">The sequence shown here is derived from an EMBL/GenBank/DDBJ whole genome shotgun (WGS) entry which is preliminary data.</text>
</comment>
<evidence type="ECO:0000256" key="1">
    <source>
        <dbReference type="ARBA" id="ARBA00022737"/>
    </source>
</evidence>
<evidence type="ECO:0000313" key="5">
    <source>
        <dbReference type="EMBL" id="GIY18160.1"/>
    </source>
</evidence>
<evidence type="ECO:0000256" key="2">
    <source>
        <dbReference type="ARBA" id="ARBA00022741"/>
    </source>
</evidence>
<dbReference type="Pfam" id="PF17862">
    <property type="entry name" value="AAA_lid_3"/>
    <property type="match status" value="1"/>
</dbReference>
<dbReference type="InterPro" id="IPR027417">
    <property type="entry name" value="P-loop_NTPase"/>
</dbReference>